<sequence length="245" mass="26621">MSTEPSWPEGYARLVRDSIDSTNAEGLRLAPTLERPTWILGHEQTGGRGRRGRGWATPRGNFSATLMMRPTGTAGWAALRSFLAANALFETLALHVDRTRLSLKWPNDVLLDGGKVAGILLETTTRDGAVDWLAIGIGVNVAHVPEGIRDAVFPPVKLDLDIAAGDLLTSLAGFYATEEGIIERLGFAPIREKWLRHAARLGEVITARTGTEELTGVFRDVDEGGHLVLDTPEGDRRIAAADIYF</sequence>
<accession>A0A1M6I7F9</accession>
<evidence type="ECO:0000256" key="2">
    <source>
        <dbReference type="ARBA" id="ARBA00023267"/>
    </source>
</evidence>
<dbReference type="NCBIfam" id="TIGR00121">
    <property type="entry name" value="birA_ligase"/>
    <property type="match status" value="1"/>
</dbReference>
<dbReference type="InterPro" id="IPR004408">
    <property type="entry name" value="Biotin_CoA_COase_ligase"/>
</dbReference>
<dbReference type="PANTHER" id="PTHR12835:SF5">
    <property type="entry name" value="BIOTIN--PROTEIN LIGASE"/>
    <property type="match status" value="1"/>
</dbReference>
<dbReference type="GO" id="GO:0004077">
    <property type="term" value="F:biotin--[biotin carboxyl-carrier protein] ligase activity"/>
    <property type="evidence" value="ECO:0007669"/>
    <property type="project" value="UniProtKB-EC"/>
</dbReference>
<dbReference type="EMBL" id="FQZA01000007">
    <property type="protein sequence ID" value="SHJ30401.1"/>
    <property type="molecule type" value="Genomic_DNA"/>
</dbReference>
<evidence type="ECO:0000256" key="3">
    <source>
        <dbReference type="ARBA" id="ARBA00024227"/>
    </source>
</evidence>
<dbReference type="InterPro" id="IPR003142">
    <property type="entry name" value="BPL_C"/>
</dbReference>
<dbReference type="Proteomes" id="UP000184040">
    <property type="component" value="Unassembled WGS sequence"/>
</dbReference>
<dbReference type="PANTHER" id="PTHR12835">
    <property type="entry name" value="BIOTIN PROTEIN LIGASE"/>
    <property type="match status" value="1"/>
</dbReference>
<gene>
    <name evidence="6" type="ORF">SAMN04488012_10757</name>
</gene>
<organism evidence="6 7">
    <name type="scientific">Palleronia salina</name>
    <dbReference type="NCBI Taxonomy" id="313368"/>
    <lineage>
        <taxon>Bacteria</taxon>
        <taxon>Pseudomonadati</taxon>
        <taxon>Pseudomonadota</taxon>
        <taxon>Alphaproteobacteria</taxon>
        <taxon>Rhodobacterales</taxon>
        <taxon>Roseobacteraceae</taxon>
        <taxon>Palleronia</taxon>
    </lineage>
</organism>
<keyword evidence="1 6" id="KW-0436">Ligase</keyword>
<feature type="domain" description="BPL/LPL catalytic" evidence="5">
    <location>
        <begin position="1"/>
        <end position="183"/>
    </location>
</feature>
<dbReference type="InterPro" id="IPR004143">
    <property type="entry name" value="BPL_LPL_catalytic"/>
</dbReference>
<dbReference type="Gene3D" id="2.30.30.100">
    <property type="match status" value="1"/>
</dbReference>
<dbReference type="RefSeq" id="WP_073128875.1">
    <property type="nucleotide sequence ID" value="NZ_FQZA01000007.1"/>
</dbReference>
<reference evidence="6 7" key="1">
    <citation type="submission" date="2016-11" db="EMBL/GenBank/DDBJ databases">
        <authorList>
            <person name="Jaros S."/>
            <person name="Januszkiewicz K."/>
            <person name="Wedrychowicz H."/>
        </authorList>
    </citation>
    <scope>NUCLEOTIDE SEQUENCE [LARGE SCALE GENOMIC DNA]</scope>
    <source>
        <strain evidence="6 7">DSM 26892</strain>
    </source>
</reference>
<dbReference type="STRING" id="313368.SAMN04488012_10757"/>
<name>A0A1M6I7F9_9RHOB</name>
<dbReference type="EC" id="6.3.4.15" evidence="3"/>
<evidence type="ECO:0000256" key="1">
    <source>
        <dbReference type="ARBA" id="ARBA00022598"/>
    </source>
</evidence>
<keyword evidence="2" id="KW-0092">Biotin</keyword>
<evidence type="ECO:0000313" key="6">
    <source>
        <dbReference type="EMBL" id="SHJ30401.1"/>
    </source>
</evidence>
<evidence type="ECO:0000256" key="4">
    <source>
        <dbReference type="ARBA" id="ARBA00047846"/>
    </source>
</evidence>
<evidence type="ECO:0000259" key="5">
    <source>
        <dbReference type="PROSITE" id="PS51733"/>
    </source>
</evidence>
<keyword evidence="7" id="KW-1185">Reference proteome</keyword>
<dbReference type="AlphaFoldDB" id="A0A1M6I7F9"/>
<evidence type="ECO:0000313" key="7">
    <source>
        <dbReference type="Proteomes" id="UP000184040"/>
    </source>
</evidence>
<dbReference type="SUPFAM" id="SSF55681">
    <property type="entry name" value="Class II aaRS and biotin synthetases"/>
    <property type="match status" value="1"/>
</dbReference>
<dbReference type="GO" id="GO:0005737">
    <property type="term" value="C:cytoplasm"/>
    <property type="evidence" value="ECO:0007669"/>
    <property type="project" value="TreeGrafter"/>
</dbReference>
<dbReference type="Pfam" id="PF02237">
    <property type="entry name" value="BPL_C"/>
    <property type="match status" value="1"/>
</dbReference>
<proteinExistence type="predicted"/>
<dbReference type="Gene3D" id="3.30.930.10">
    <property type="entry name" value="Bira Bifunctional Protein, Domain 2"/>
    <property type="match status" value="1"/>
</dbReference>
<comment type="catalytic activity">
    <reaction evidence="4">
        <text>biotin + L-lysyl-[protein] + ATP = N(6)-biotinyl-L-lysyl-[protein] + AMP + diphosphate + H(+)</text>
        <dbReference type="Rhea" id="RHEA:11756"/>
        <dbReference type="Rhea" id="RHEA-COMP:9752"/>
        <dbReference type="Rhea" id="RHEA-COMP:10505"/>
        <dbReference type="ChEBI" id="CHEBI:15378"/>
        <dbReference type="ChEBI" id="CHEBI:29969"/>
        <dbReference type="ChEBI" id="CHEBI:30616"/>
        <dbReference type="ChEBI" id="CHEBI:33019"/>
        <dbReference type="ChEBI" id="CHEBI:57586"/>
        <dbReference type="ChEBI" id="CHEBI:83144"/>
        <dbReference type="ChEBI" id="CHEBI:456215"/>
        <dbReference type="EC" id="6.3.4.15"/>
    </reaction>
</comment>
<dbReference type="InterPro" id="IPR045864">
    <property type="entry name" value="aa-tRNA-synth_II/BPL/LPL"/>
</dbReference>
<dbReference type="Pfam" id="PF03099">
    <property type="entry name" value="BPL_LplA_LipB"/>
    <property type="match status" value="1"/>
</dbReference>
<protein>
    <recommendedName>
        <fullName evidence="3">biotin--[biotin carboxyl-carrier protein] ligase</fullName>
        <ecNumber evidence="3">6.3.4.15</ecNumber>
    </recommendedName>
</protein>
<dbReference type="PROSITE" id="PS51733">
    <property type="entry name" value="BPL_LPL_CATALYTIC"/>
    <property type="match status" value="1"/>
</dbReference>